<dbReference type="SUPFAM" id="SSF46689">
    <property type="entry name" value="Homeodomain-like"/>
    <property type="match status" value="1"/>
</dbReference>
<dbReference type="RefSeq" id="WP_327793413.1">
    <property type="nucleotide sequence ID" value="NZ_JADQAZ010000001.1"/>
</dbReference>
<dbReference type="Gene3D" id="1.10.357.10">
    <property type="entry name" value="Tetracycline Repressor, domain 2"/>
    <property type="match status" value="1"/>
</dbReference>
<dbReference type="AlphaFoldDB" id="A0AAP2G7V1"/>
<dbReference type="InterPro" id="IPR050109">
    <property type="entry name" value="HTH-type_TetR-like_transc_reg"/>
</dbReference>
<feature type="domain" description="HTH tetR-type" evidence="4">
    <location>
        <begin position="23"/>
        <end position="82"/>
    </location>
</feature>
<evidence type="ECO:0000259" key="4">
    <source>
        <dbReference type="PROSITE" id="PS50977"/>
    </source>
</evidence>
<dbReference type="PROSITE" id="PS01081">
    <property type="entry name" value="HTH_TETR_1"/>
    <property type="match status" value="1"/>
</dbReference>
<dbReference type="InterPro" id="IPR001647">
    <property type="entry name" value="HTH_TetR"/>
</dbReference>
<protein>
    <submittedName>
        <fullName evidence="5">TetR/AcrR family transcriptional regulator</fullName>
    </submittedName>
</protein>
<dbReference type="PRINTS" id="PR00455">
    <property type="entry name" value="HTHTETR"/>
</dbReference>
<dbReference type="InterPro" id="IPR023772">
    <property type="entry name" value="DNA-bd_HTH_TetR-type_CS"/>
</dbReference>
<evidence type="ECO:0000256" key="3">
    <source>
        <dbReference type="SAM" id="MobiDB-lite"/>
    </source>
</evidence>
<dbReference type="EMBL" id="JADQAZ010000001">
    <property type="protein sequence ID" value="MBT0957237.1"/>
    <property type="molecule type" value="Genomic_DNA"/>
</dbReference>
<dbReference type="PANTHER" id="PTHR30055">
    <property type="entry name" value="HTH-TYPE TRANSCRIPTIONAL REGULATOR RUTR"/>
    <property type="match status" value="1"/>
</dbReference>
<evidence type="ECO:0000256" key="1">
    <source>
        <dbReference type="ARBA" id="ARBA00023125"/>
    </source>
</evidence>
<gene>
    <name evidence="5" type="ORF">IV417_07565</name>
</gene>
<accession>A0AAP2G7V1</accession>
<feature type="compositionally biased region" description="Polar residues" evidence="3">
    <location>
        <begin position="1"/>
        <end position="13"/>
    </location>
</feature>
<keyword evidence="1 2" id="KW-0238">DNA-binding</keyword>
<dbReference type="InterPro" id="IPR009057">
    <property type="entry name" value="Homeodomain-like_sf"/>
</dbReference>
<dbReference type="PROSITE" id="PS50977">
    <property type="entry name" value="HTH_TETR_2"/>
    <property type="match status" value="1"/>
</dbReference>
<keyword evidence="6" id="KW-1185">Reference proteome</keyword>
<evidence type="ECO:0000313" key="5">
    <source>
        <dbReference type="EMBL" id="MBT0957237.1"/>
    </source>
</evidence>
<reference evidence="5 6" key="1">
    <citation type="journal article" date="2021" name="Arch. Microbiol.">
        <title>Harenicola maris gen. nov., sp. nov. isolated from the Sea of Japan shallow sediments.</title>
        <authorList>
            <person name="Romanenko L.A."/>
            <person name="Kurilenko V.V."/>
            <person name="Chernysheva N.Y."/>
            <person name="Tekutyeva L.A."/>
            <person name="Velansky P.V."/>
            <person name="Svetashev V.I."/>
            <person name="Isaeva M.P."/>
        </authorList>
    </citation>
    <scope>NUCLEOTIDE SEQUENCE [LARGE SCALE GENOMIC DNA]</scope>
    <source>
        <strain evidence="5 6">KMM 3653</strain>
    </source>
</reference>
<comment type="caution">
    <text evidence="5">The sequence shown here is derived from an EMBL/GenBank/DDBJ whole genome shotgun (WGS) entry which is preliminary data.</text>
</comment>
<dbReference type="Pfam" id="PF00440">
    <property type="entry name" value="TetR_N"/>
    <property type="match status" value="1"/>
</dbReference>
<feature type="region of interest" description="Disordered" evidence="3">
    <location>
        <begin position="1"/>
        <end position="25"/>
    </location>
</feature>
<sequence length="218" mass="24864">MAKSQSTDDQGTSPAPRRRLSPDERKDQITCAAVELFSETGFDGSTRDVAQRAGITQPLLYRYFPNKDSLIEAVYAKVFLDTWNPEWEGDLSDRTRSVKDRFQTFYEAYAETLFDPVRLRISSFAALRDARFHDWYNHVIQEMILKPLVRERRLELGGADSFLVTPQELEAPWLMHGALLDYGSRRFILGTDVSADTAATISQALDMYLLLTEAQNKA</sequence>
<name>A0AAP2G7V1_9RHOB</name>
<proteinExistence type="predicted"/>
<dbReference type="GO" id="GO:0000976">
    <property type="term" value="F:transcription cis-regulatory region binding"/>
    <property type="evidence" value="ECO:0007669"/>
    <property type="project" value="TreeGrafter"/>
</dbReference>
<dbReference type="Proteomes" id="UP001315686">
    <property type="component" value="Unassembled WGS sequence"/>
</dbReference>
<evidence type="ECO:0000313" key="6">
    <source>
        <dbReference type="Proteomes" id="UP001315686"/>
    </source>
</evidence>
<dbReference type="PANTHER" id="PTHR30055:SF181">
    <property type="entry name" value="BLR6905 PROTEIN"/>
    <property type="match status" value="1"/>
</dbReference>
<dbReference type="GO" id="GO:0003700">
    <property type="term" value="F:DNA-binding transcription factor activity"/>
    <property type="evidence" value="ECO:0007669"/>
    <property type="project" value="TreeGrafter"/>
</dbReference>
<evidence type="ECO:0000256" key="2">
    <source>
        <dbReference type="PROSITE-ProRule" id="PRU00335"/>
    </source>
</evidence>
<organism evidence="5 6">
    <name type="scientific">Harenicola maris</name>
    <dbReference type="NCBI Taxonomy" id="2841044"/>
    <lineage>
        <taxon>Bacteria</taxon>
        <taxon>Pseudomonadati</taxon>
        <taxon>Pseudomonadota</taxon>
        <taxon>Alphaproteobacteria</taxon>
        <taxon>Rhodobacterales</taxon>
        <taxon>Paracoccaceae</taxon>
        <taxon>Harenicola</taxon>
    </lineage>
</organism>
<feature type="DNA-binding region" description="H-T-H motif" evidence="2">
    <location>
        <begin position="45"/>
        <end position="64"/>
    </location>
</feature>